<organism evidence="1 2">
    <name type="scientific">Racocetra persica</name>
    <dbReference type="NCBI Taxonomy" id="160502"/>
    <lineage>
        <taxon>Eukaryota</taxon>
        <taxon>Fungi</taxon>
        <taxon>Fungi incertae sedis</taxon>
        <taxon>Mucoromycota</taxon>
        <taxon>Glomeromycotina</taxon>
        <taxon>Glomeromycetes</taxon>
        <taxon>Diversisporales</taxon>
        <taxon>Gigasporaceae</taxon>
        <taxon>Racocetra</taxon>
    </lineage>
</organism>
<evidence type="ECO:0000313" key="1">
    <source>
        <dbReference type="EMBL" id="CAG8703235.1"/>
    </source>
</evidence>
<dbReference type="Proteomes" id="UP000789920">
    <property type="component" value="Unassembled WGS sequence"/>
</dbReference>
<reference evidence="1" key="1">
    <citation type="submission" date="2021-06" db="EMBL/GenBank/DDBJ databases">
        <authorList>
            <person name="Kallberg Y."/>
            <person name="Tangrot J."/>
            <person name="Rosling A."/>
        </authorList>
    </citation>
    <scope>NUCLEOTIDE SEQUENCE</scope>
    <source>
        <strain evidence="1">MA461A</strain>
    </source>
</reference>
<feature type="non-terminal residue" evidence="1">
    <location>
        <position position="1"/>
    </location>
</feature>
<accession>A0ACA9PC32</accession>
<gene>
    <name evidence="1" type="ORF">RPERSI_LOCUS10121</name>
</gene>
<sequence length="224" mass="25495">TLTGKTVTLEVGSSDTIAEVKQQIESKEGIPQSQQRLIFAGRQLEEHYTLSDYNIGKESTLHLVLRHINNSVVLKVVNDSRDDPMKVFLEGSFIWGLMRDEVAFTLRCHGLTRDPLTQDFAFVLQLAPEGSLRDYLKNTSWDNTSWNTHEICNIVHSWLEISNNNRNSDIDSFKIADEYNKKNPRPKTRQHSGANYSNSLITSISEETLANDELLLKITPADFK</sequence>
<name>A0ACA9PC32_9GLOM</name>
<protein>
    <submittedName>
        <fullName evidence="1">18323_t:CDS:1</fullName>
    </submittedName>
</protein>
<proteinExistence type="predicted"/>
<keyword evidence="2" id="KW-1185">Reference proteome</keyword>
<comment type="caution">
    <text evidence="1">The sequence shown here is derived from an EMBL/GenBank/DDBJ whole genome shotgun (WGS) entry which is preliminary data.</text>
</comment>
<dbReference type="EMBL" id="CAJVQC010019729">
    <property type="protein sequence ID" value="CAG8703235.1"/>
    <property type="molecule type" value="Genomic_DNA"/>
</dbReference>
<evidence type="ECO:0000313" key="2">
    <source>
        <dbReference type="Proteomes" id="UP000789920"/>
    </source>
</evidence>